<name>A0ACB8Z4B4_ARCLA</name>
<reference evidence="1 2" key="2">
    <citation type="journal article" date="2022" name="Mol. Ecol. Resour.">
        <title>The genomes of chicory, endive, great burdock and yacon provide insights into Asteraceae paleo-polyploidization history and plant inulin production.</title>
        <authorList>
            <person name="Fan W."/>
            <person name="Wang S."/>
            <person name="Wang H."/>
            <person name="Wang A."/>
            <person name="Jiang F."/>
            <person name="Liu H."/>
            <person name="Zhao H."/>
            <person name="Xu D."/>
            <person name="Zhang Y."/>
        </authorList>
    </citation>
    <scope>NUCLEOTIDE SEQUENCE [LARGE SCALE GENOMIC DNA]</scope>
    <source>
        <strain evidence="2">cv. Niubang</strain>
    </source>
</reference>
<keyword evidence="2" id="KW-1185">Reference proteome</keyword>
<gene>
    <name evidence="1" type="ORF">L6452_31939</name>
</gene>
<dbReference type="Proteomes" id="UP001055879">
    <property type="component" value="Linkage Group LG11"/>
</dbReference>
<proteinExistence type="predicted"/>
<dbReference type="EMBL" id="CM042057">
    <property type="protein sequence ID" value="KAI3692130.1"/>
    <property type="molecule type" value="Genomic_DNA"/>
</dbReference>
<organism evidence="1 2">
    <name type="scientific">Arctium lappa</name>
    <name type="common">Greater burdock</name>
    <name type="synonym">Lappa major</name>
    <dbReference type="NCBI Taxonomy" id="4217"/>
    <lineage>
        <taxon>Eukaryota</taxon>
        <taxon>Viridiplantae</taxon>
        <taxon>Streptophyta</taxon>
        <taxon>Embryophyta</taxon>
        <taxon>Tracheophyta</taxon>
        <taxon>Spermatophyta</taxon>
        <taxon>Magnoliopsida</taxon>
        <taxon>eudicotyledons</taxon>
        <taxon>Gunneridae</taxon>
        <taxon>Pentapetalae</taxon>
        <taxon>asterids</taxon>
        <taxon>campanulids</taxon>
        <taxon>Asterales</taxon>
        <taxon>Asteraceae</taxon>
        <taxon>Carduoideae</taxon>
        <taxon>Cardueae</taxon>
        <taxon>Arctiinae</taxon>
        <taxon>Arctium</taxon>
    </lineage>
</organism>
<sequence length="79" mass="8785">MKLVGIETPKIEVRYDNLSVEGDAYVGDRGLPSLYNAIFNSIHSTLQLIGLCPSKNRKVKILQPLMLSSNHQGICNTDR</sequence>
<evidence type="ECO:0000313" key="1">
    <source>
        <dbReference type="EMBL" id="KAI3692130.1"/>
    </source>
</evidence>
<accession>A0ACB8Z4B4</accession>
<comment type="caution">
    <text evidence="1">The sequence shown here is derived from an EMBL/GenBank/DDBJ whole genome shotgun (WGS) entry which is preliminary data.</text>
</comment>
<evidence type="ECO:0000313" key="2">
    <source>
        <dbReference type="Proteomes" id="UP001055879"/>
    </source>
</evidence>
<reference evidence="2" key="1">
    <citation type="journal article" date="2022" name="Mol. Ecol. Resour.">
        <title>The genomes of chicory, endive, great burdock and yacon provide insights into Asteraceae palaeo-polyploidization history and plant inulin production.</title>
        <authorList>
            <person name="Fan W."/>
            <person name="Wang S."/>
            <person name="Wang H."/>
            <person name="Wang A."/>
            <person name="Jiang F."/>
            <person name="Liu H."/>
            <person name="Zhao H."/>
            <person name="Xu D."/>
            <person name="Zhang Y."/>
        </authorList>
    </citation>
    <scope>NUCLEOTIDE SEQUENCE [LARGE SCALE GENOMIC DNA]</scope>
    <source>
        <strain evidence="2">cv. Niubang</strain>
    </source>
</reference>
<protein>
    <submittedName>
        <fullName evidence="1">Uncharacterized protein</fullName>
    </submittedName>
</protein>